<gene>
    <name evidence="2" type="ORF">V1264_008179</name>
</gene>
<comment type="caution">
    <text evidence="2">The sequence shown here is derived from an EMBL/GenBank/DDBJ whole genome shotgun (WGS) entry which is preliminary data.</text>
</comment>
<proteinExistence type="predicted"/>
<feature type="compositionally biased region" description="Low complexity" evidence="1">
    <location>
        <begin position="265"/>
        <end position="284"/>
    </location>
</feature>
<feature type="compositionally biased region" description="Basic and acidic residues" evidence="1">
    <location>
        <begin position="285"/>
        <end position="298"/>
    </location>
</feature>
<accession>A0AAN9ASP1</accession>
<dbReference type="EMBL" id="JBAMIC010000021">
    <property type="protein sequence ID" value="KAK7092437.1"/>
    <property type="molecule type" value="Genomic_DNA"/>
</dbReference>
<evidence type="ECO:0000313" key="2">
    <source>
        <dbReference type="EMBL" id="KAK7092437.1"/>
    </source>
</evidence>
<name>A0AAN9ASP1_9CAEN</name>
<dbReference type="Proteomes" id="UP001374579">
    <property type="component" value="Unassembled WGS sequence"/>
</dbReference>
<keyword evidence="3" id="KW-1185">Reference proteome</keyword>
<dbReference type="AlphaFoldDB" id="A0AAN9ASP1"/>
<reference evidence="2 3" key="1">
    <citation type="submission" date="2024-02" db="EMBL/GenBank/DDBJ databases">
        <title>Chromosome-scale genome assembly of the rough periwinkle Littorina saxatilis.</title>
        <authorList>
            <person name="De Jode A."/>
            <person name="Faria R."/>
            <person name="Formenti G."/>
            <person name="Sims Y."/>
            <person name="Smith T.P."/>
            <person name="Tracey A."/>
            <person name="Wood J.M.D."/>
            <person name="Zagrodzka Z.B."/>
            <person name="Johannesson K."/>
            <person name="Butlin R.K."/>
            <person name="Leder E.H."/>
        </authorList>
    </citation>
    <scope>NUCLEOTIDE SEQUENCE [LARGE SCALE GENOMIC DNA]</scope>
    <source>
        <strain evidence="2">Snail1</strain>
        <tissue evidence="2">Muscle</tissue>
    </source>
</reference>
<organism evidence="2 3">
    <name type="scientific">Littorina saxatilis</name>
    <dbReference type="NCBI Taxonomy" id="31220"/>
    <lineage>
        <taxon>Eukaryota</taxon>
        <taxon>Metazoa</taxon>
        <taxon>Spiralia</taxon>
        <taxon>Lophotrochozoa</taxon>
        <taxon>Mollusca</taxon>
        <taxon>Gastropoda</taxon>
        <taxon>Caenogastropoda</taxon>
        <taxon>Littorinimorpha</taxon>
        <taxon>Littorinoidea</taxon>
        <taxon>Littorinidae</taxon>
        <taxon>Littorina</taxon>
    </lineage>
</organism>
<sequence length="446" mass="48236">MGTAKNTLGRGPLSWNDTMTFSKSQGHRQKRHILRACTNHANHADFIPAKHLSPTNFPVGLQSEEILEITRQLANLVVRVRVVDTSPACTDDDGRPSASARTCTGVVTSVGNDYVAVRLPSHAVRNDSEASKATAEFFYDDDESSDVITARGLSLTRDDLSHTSQLTCRACPELEKRLGLNSLLQRKLFTEKSVGIESVDNVEEYVAVLISHPHGFSKRVSVGSFCGVDVRRRLERDLNTMTNSWSTTSGLTSMLVTSGEIVSSSSSLSASSSPFSASSSSFSSSKDRTRTPFSRLTDRNSKVQVTEIDKTSVAKSILTEHEEPASALSKQLSKITSWSVVTPVHDLCEKVICWGGTLIKSLFSAVQRLVGLTHSVSHDSMRVYHDATSCQGSSGGAVLLIGRRTWGEVGTSVTSLPVFLHVGKVSDTGLGVAVALEAWDKDCRSC</sequence>
<evidence type="ECO:0000313" key="3">
    <source>
        <dbReference type="Proteomes" id="UP001374579"/>
    </source>
</evidence>
<evidence type="ECO:0000256" key="1">
    <source>
        <dbReference type="SAM" id="MobiDB-lite"/>
    </source>
</evidence>
<feature type="region of interest" description="Disordered" evidence="1">
    <location>
        <begin position="265"/>
        <end position="298"/>
    </location>
</feature>
<protein>
    <submittedName>
        <fullName evidence="2">Uncharacterized protein</fullName>
    </submittedName>
</protein>